<evidence type="ECO:0000313" key="12">
    <source>
        <dbReference type="Proteomes" id="UP001221898"/>
    </source>
</evidence>
<dbReference type="GO" id="GO:0005634">
    <property type="term" value="C:nucleus"/>
    <property type="evidence" value="ECO:0007669"/>
    <property type="project" value="UniProtKB-SubCell"/>
</dbReference>
<feature type="domain" description="C2H2-type" evidence="9">
    <location>
        <begin position="454"/>
        <end position="481"/>
    </location>
</feature>
<keyword evidence="5" id="KW-0862">Zinc</keyword>
<dbReference type="Proteomes" id="UP001221898">
    <property type="component" value="Unassembled WGS sequence"/>
</dbReference>
<organism evidence="11 12">
    <name type="scientific">Aldrovandia affinis</name>
    <dbReference type="NCBI Taxonomy" id="143900"/>
    <lineage>
        <taxon>Eukaryota</taxon>
        <taxon>Metazoa</taxon>
        <taxon>Chordata</taxon>
        <taxon>Craniata</taxon>
        <taxon>Vertebrata</taxon>
        <taxon>Euteleostomi</taxon>
        <taxon>Actinopterygii</taxon>
        <taxon>Neopterygii</taxon>
        <taxon>Teleostei</taxon>
        <taxon>Notacanthiformes</taxon>
        <taxon>Halosauridae</taxon>
        <taxon>Aldrovandia</taxon>
    </lineage>
</organism>
<feature type="compositionally biased region" description="Gly residues" evidence="8">
    <location>
        <begin position="114"/>
        <end position="131"/>
    </location>
</feature>
<dbReference type="InterPro" id="IPR003309">
    <property type="entry name" value="SCAN_dom"/>
</dbReference>
<dbReference type="PROSITE" id="PS00028">
    <property type="entry name" value="ZINC_FINGER_C2H2_1"/>
    <property type="match status" value="2"/>
</dbReference>
<evidence type="ECO:0000256" key="1">
    <source>
        <dbReference type="ARBA" id="ARBA00004123"/>
    </source>
</evidence>
<keyword evidence="3" id="KW-0677">Repeat</keyword>
<evidence type="ECO:0000256" key="4">
    <source>
        <dbReference type="ARBA" id="ARBA00022771"/>
    </source>
</evidence>
<dbReference type="PROSITE" id="PS50157">
    <property type="entry name" value="ZINC_FINGER_C2H2_2"/>
    <property type="match status" value="3"/>
</dbReference>
<feature type="compositionally biased region" description="Low complexity" evidence="8">
    <location>
        <begin position="132"/>
        <end position="141"/>
    </location>
</feature>
<dbReference type="SUPFAM" id="SSF57667">
    <property type="entry name" value="beta-beta-alpha zinc fingers"/>
    <property type="match status" value="2"/>
</dbReference>
<feature type="domain" description="C2H2-type" evidence="9">
    <location>
        <begin position="510"/>
        <end position="537"/>
    </location>
</feature>
<feature type="region of interest" description="Disordered" evidence="8">
    <location>
        <begin position="227"/>
        <end position="304"/>
    </location>
</feature>
<feature type="compositionally biased region" description="Basic and acidic residues" evidence="8">
    <location>
        <begin position="242"/>
        <end position="255"/>
    </location>
</feature>
<evidence type="ECO:0000259" key="9">
    <source>
        <dbReference type="PROSITE" id="PS50157"/>
    </source>
</evidence>
<dbReference type="EMBL" id="JAINUG010000288">
    <property type="protein sequence ID" value="KAJ8383669.1"/>
    <property type="molecule type" value="Genomic_DNA"/>
</dbReference>
<keyword evidence="6" id="KW-0539">Nucleus</keyword>
<feature type="region of interest" description="Disordered" evidence="8">
    <location>
        <begin position="363"/>
        <end position="440"/>
    </location>
</feature>
<dbReference type="GO" id="GO:0000978">
    <property type="term" value="F:RNA polymerase II cis-regulatory region sequence-specific DNA binding"/>
    <property type="evidence" value="ECO:0007669"/>
    <property type="project" value="TreeGrafter"/>
</dbReference>
<reference evidence="11" key="1">
    <citation type="journal article" date="2023" name="Science">
        <title>Genome structures resolve the early diversification of teleost fishes.</title>
        <authorList>
            <person name="Parey E."/>
            <person name="Louis A."/>
            <person name="Montfort J."/>
            <person name="Bouchez O."/>
            <person name="Roques C."/>
            <person name="Iampietro C."/>
            <person name="Lluch J."/>
            <person name="Castinel A."/>
            <person name="Donnadieu C."/>
            <person name="Desvignes T."/>
            <person name="Floi Bucao C."/>
            <person name="Jouanno E."/>
            <person name="Wen M."/>
            <person name="Mejri S."/>
            <person name="Dirks R."/>
            <person name="Jansen H."/>
            <person name="Henkel C."/>
            <person name="Chen W.J."/>
            <person name="Zahm M."/>
            <person name="Cabau C."/>
            <person name="Klopp C."/>
            <person name="Thompson A.W."/>
            <person name="Robinson-Rechavi M."/>
            <person name="Braasch I."/>
            <person name="Lecointre G."/>
            <person name="Bobe J."/>
            <person name="Postlethwait J.H."/>
            <person name="Berthelot C."/>
            <person name="Roest Crollius H."/>
            <person name="Guiguen Y."/>
        </authorList>
    </citation>
    <scope>NUCLEOTIDE SEQUENCE</scope>
    <source>
        <strain evidence="11">NC1722</strain>
    </source>
</reference>
<name>A0AAD7W5K0_9TELE</name>
<dbReference type="FunFam" id="3.30.160.60:FF:000100">
    <property type="entry name" value="Zinc finger 45-like"/>
    <property type="match status" value="1"/>
</dbReference>
<keyword evidence="12" id="KW-1185">Reference proteome</keyword>
<dbReference type="InterPro" id="IPR013087">
    <property type="entry name" value="Znf_C2H2_type"/>
</dbReference>
<dbReference type="GO" id="GO:0008270">
    <property type="term" value="F:zinc ion binding"/>
    <property type="evidence" value="ECO:0007669"/>
    <property type="project" value="UniProtKB-KW"/>
</dbReference>
<evidence type="ECO:0000256" key="5">
    <source>
        <dbReference type="ARBA" id="ARBA00022833"/>
    </source>
</evidence>
<protein>
    <submittedName>
        <fullName evidence="11">Uncharacterized protein</fullName>
    </submittedName>
</protein>
<evidence type="ECO:0000256" key="8">
    <source>
        <dbReference type="SAM" id="MobiDB-lite"/>
    </source>
</evidence>
<gene>
    <name evidence="11" type="ORF">AAFF_G00216400</name>
</gene>
<evidence type="ECO:0000313" key="11">
    <source>
        <dbReference type="EMBL" id="KAJ8383669.1"/>
    </source>
</evidence>
<accession>A0AAD7W5K0</accession>
<evidence type="ECO:0000256" key="2">
    <source>
        <dbReference type="ARBA" id="ARBA00022723"/>
    </source>
</evidence>
<dbReference type="PANTHER" id="PTHR23226">
    <property type="entry name" value="ZINC FINGER AND SCAN DOMAIN-CONTAINING"/>
    <property type="match status" value="1"/>
</dbReference>
<keyword evidence="4 7" id="KW-0863">Zinc-finger</keyword>
<keyword evidence="2" id="KW-0479">Metal-binding</keyword>
<dbReference type="PROSITE" id="PS50804">
    <property type="entry name" value="SCAN_BOX"/>
    <property type="match status" value="1"/>
</dbReference>
<dbReference type="SUPFAM" id="SSF47353">
    <property type="entry name" value="Retrovirus capsid dimerization domain-like"/>
    <property type="match status" value="1"/>
</dbReference>
<dbReference type="Pfam" id="PF02023">
    <property type="entry name" value="SCAN"/>
    <property type="match status" value="1"/>
</dbReference>
<dbReference type="GO" id="GO:0000981">
    <property type="term" value="F:DNA-binding transcription factor activity, RNA polymerase II-specific"/>
    <property type="evidence" value="ECO:0007669"/>
    <property type="project" value="TreeGrafter"/>
</dbReference>
<comment type="caution">
    <text evidence="11">The sequence shown here is derived from an EMBL/GenBank/DDBJ whole genome shotgun (WGS) entry which is preliminary data.</text>
</comment>
<evidence type="ECO:0000256" key="6">
    <source>
        <dbReference type="ARBA" id="ARBA00023242"/>
    </source>
</evidence>
<evidence type="ECO:0000256" key="3">
    <source>
        <dbReference type="ARBA" id="ARBA00022737"/>
    </source>
</evidence>
<feature type="domain" description="SCAN box" evidence="10">
    <location>
        <begin position="162"/>
        <end position="225"/>
    </location>
</feature>
<feature type="domain" description="C2H2-type" evidence="9">
    <location>
        <begin position="482"/>
        <end position="509"/>
    </location>
</feature>
<comment type="subcellular location">
    <subcellularLocation>
        <location evidence="1">Nucleus</location>
    </subcellularLocation>
</comment>
<dbReference type="AlphaFoldDB" id="A0AAD7W5K0"/>
<dbReference type="InterPro" id="IPR038269">
    <property type="entry name" value="SCAN_sf"/>
</dbReference>
<evidence type="ECO:0000259" key="10">
    <source>
        <dbReference type="PROSITE" id="PS50804"/>
    </source>
</evidence>
<dbReference type="FunFam" id="3.30.160.60:FF:000065">
    <property type="entry name" value="B-cell CLL/lymphoma 6, member B"/>
    <property type="match status" value="1"/>
</dbReference>
<dbReference type="SMART" id="SM00355">
    <property type="entry name" value="ZnF_C2H2"/>
    <property type="match status" value="3"/>
</dbReference>
<dbReference type="Pfam" id="PF00096">
    <property type="entry name" value="zf-C2H2"/>
    <property type="match status" value="3"/>
</dbReference>
<feature type="compositionally biased region" description="Low complexity" evidence="8">
    <location>
        <begin position="423"/>
        <end position="432"/>
    </location>
</feature>
<dbReference type="Gene3D" id="3.30.160.60">
    <property type="entry name" value="Classic Zinc Finger"/>
    <property type="match status" value="3"/>
</dbReference>
<proteinExistence type="predicted"/>
<dbReference type="FunFam" id="3.30.160.60:FF:002343">
    <property type="entry name" value="Zinc finger protein 33A"/>
    <property type="match status" value="1"/>
</dbReference>
<feature type="region of interest" description="Disordered" evidence="8">
    <location>
        <begin position="109"/>
        <end position="148"/>
    </location>
</feature>
<sequence length="542" mass="57281">MNGNVEPSEEKDLGQFFTSMLGLQKHLLATVTAQGRQQSAAFADLLAEVSAKLDRAPAPVRLALPSLTDDDDAVTYLSLFERAAATARLPERQWASALASRLTGEAEAARRAVGAGGGGPGLPGAEGGGAGPRPAGRGDVPGPVPLAWPRRRGVGAGLGLRPRALARELQAAASGWLKPHRRSGAEVLQCVVVEQFTARLPELTAGWVRAGRPADLDQAVRLAESHISLSGAGEEEAGGGPRGDRDEPSDREKRHCAAPGIGGSETGHTSACRHSAAVSHRKDVQVGSSEAASSRGEMDRESPAVRFTAADSRCDREEEQQQQLCVRTLKTESAAEMKEESADSCGPAAHAYSPCVQQGAPLFASERSHGGPSPSSSLEEEELQGGGGWEASSERVGGTGGGGAFPWPGGEPGCNATSDHRGALQQQQQQQGSGPGGGAALHLRRRIHSGEKPYACPVCAHAFRTSTALKRHRDVHTGAKLYQCPDCGKSFTYAERMLHHRTAHAALRPHRCAACGKSFRLKKQLRKHERTKKQLRKHDQGL</sequence>
<dbReference type="InterPro" id="IPR036236">
    <property type="entry name" value="Znf_C2H2_sf"/>
</dbReference>
<dbReference type="PANTHER" id="PTHR23226:SF416">
    <property type="entry name" value="FI01424P"/>
    <property type="match status" value="1"/>
</dbReference>
<evidence type="ECO:0000256" key="7">
    <source>
        <dbReference type="PROSITE-ProRule" id="PRU00042"/>
    </source>
</evidence>
<dbReference type="Gene3D" id="1.10.4020.10">
    <property type="entry name" value="DNA breaking-rejoining enzymes"/>
    <property type="match status" value="1"/>
</dbReference>